<dbReference type="InterPro" id="IPR051251">
    <property type="entry name" value="STK_FNIP-Repeat"/>
</dbReference>
<gene>
    <name evidence="1" type="ORF">PPL_08588</name>
</gene>
<dbReference type="InterPro" id="IPR008615">
    <property type="entry name" value="FNIP"/>
</dbReference>
<organism evidence="1 2">
    <name type="scientific">Heterostelium pallidum (strain ATCC 26659 / Pp 5 / PN500)</name>
    <name type="common">Cellular slime mold</name>
    <name type="synonym">Polysphondylium pallidum</name>
    <dbReference type="NCBI Taxonomy" id="670386"/>
    <lineage>
        <taxon>Eukaryota</taxon>
        <taxon>Amoebozoa</taxon>
        <taxon>Evosea</taxon>
        <taxon>Eumycetozoa</taxon>
        <taxon>Dictyostelia</taxon>
        <taxon>Acytosteliales</taxon>
        <taxon>Acytosteliaceae</taxon>
        <taxon>Heterostelium</taxon>
    </lineage>
</organism>
<evidence type="ECO:0008006" key="3">
    <source>
        <dbReference type="Google" id="ProtNLM"/>
    </source>
</evidence>
<reference evidence="1 2" key="1">
    <citation type="journal article" date="2011" name="Genome Res.">
        <title>Phylogeny-wide analysis of social amoeba genomes highlights ancient origins for complex intercellular communication.</title>
        <authorList>
            <person name="Heidel A.J."/>
            <person name="Lawal H.M."/>
            <person name="Felder M."/>
            <person name="Schilde C."/>
            <person name="Helps N.R."/>
            <person name="Tunggal B."/>
            <person name="Rivero F."/>
            <person name="John U."/>
            <person name="Schleicher M."/>
            <person name="Eichinger L."/>
            <person name="Platzer M."/>
            <person name="Noegel A.A."/>
            <person name="Schaap P."/>
            <person name="Gloeckner G."/>
        </authorList>
    </citation>
    <scope>NUCLEOTIDE SEQUENCE [LARGE SCALE GENOMIC DNA]</scope>
    <source>
        <strain evidence="2">ATCC 26659 / Pp 5 / PN500</strain>
    </source>
</reference>
<evidence type="ECO:0000313" key="1">
    <source>
        <dbReference type="EMBL" id="EFA77943.1"/>
    </source>
</evidence>
<dbReference type="EMBL" id="ADBJ01000038">
    <property type="protein sequence ID" value="EFA77943.1"/>
    <property type="molecule type" value="Genomic_DNA"/>
</dbReference>
<dbReference type="GeneID" id="31364067"/>
<dbReference type="AlphaFoldDB" id="D3BJ63"/>
<dbReference type="Gene3D" id="1.20.1280.50">
    <property type="match status" value="1"/>
</dbReference>
<dbReference type="InParanoid" id="D3BJ63"/>
<protein>
    <recommendedName>
        <fullName evidence="3">COI1 F-box domain-containing protein</fullName>
    </recommendedName>
</protein>
<name>D3BJ63_HETP5</name>
<dbReference type="SUPFAM" id="SSF52058">
    <property type="entry name" value="L domain-like"/>
    <property type="match status" value="1"/>
</dbReference>
<keyword evidence="2" id="KW-1185">Reference proteome</keyword>
<dbReference type="Pfam" id="PF05725">
    <property type="entry name" value="FNIP"/>
    <property type="match status" value="2"/>
</dbReference>
<dbReference type="PANTHER" id="PTHR32134:SF92">
    <property type="entry name" value="FNIP REPEAT-CONTAINING PROTEIN"/>
    <property type="match status" value="1"/>
</dbReference>
<evidence type="ECO:0000313" key="2">
    <source>
        <dbReference type="Proteomes" id="UP000001396"/>
    </source>
</evidence>
<dbReference type="Proteomes" id="UP000001396">
    <property type="component" value="Unassembled WGS sequence"/>
</dbReference>
<dbReference type="RefSeq" id="XP_020430071.1">
    <property type="nucleotide sequence ID" value="XM_020579396.1"/>
</dbReference>
<proteinExistence type="predicted"/>
<comment type="caution">
    <text evidence="1">The sequence shown here is derived from an EMBL/GenBank/DDBJ whole genome shotgun (WGS) entry which is preliminary data.</text>
</comment>
<sequence length="524" mass="60520">MNDSNIFVNLSHVLLSKITKYLRDNIDKIFFSLVCKRWFEERHKYLKFNRDRFFINSESSILLNSYRSLIQDSFKKEIPNGLHIGNNVDVTYDISTTIDGLKSIDPTNIRKVVAAYYCRLPSETEEIYSFIERSNVTKLVCCQTMKYRIPMNLTSIIFPYWFNEPLVKDHLPPTLKSLSLGEQFNHPIEPGVLPDTLEKLKINSKYSHIMLQGALPSSLKYFYSWNHISRICELPPSLEVLILNLDRPSLIDGELPLTLRKLEYAPNTSQLSIKSLVNIESLTLDDANINNNSIFDLSQLPPNLNQLTLITLSRLTSAMPTSLRHLDLGYHSNYDIDEIFPNRSNYQFESLAWCGNRNKRESLEGLKIKSLTVLFEDGYGEDLDLPSILTIPNGIESLEICETHMKILNEQSIPSSVKVLEIHNFDCFECDPFIPKTVEHLKVPYLESYDVLNNFYPSSPNQIITIPQLSSSNISSRFETTHFELFVKFLEIPSFDCFAYDPFIPKTIEHLKVPFLDYYETTKS</sequence>
<dbReference type="PANTHER" id="PTHR32134">
    <property type="entry name" value="FNIP REPEAT-CONTAINING PROTEIN"/>
    <property type="match status" value="1"/>
</dbReference>
<accession>D3BJ63</accession>